<keyword evidence="10" id="KW-1185">Reference proteome</keyword>
<dbReference type="Pfam" id="PF00528">
    <property type="entry name" value="BPD_transp_1"/>
    <property type="match status" value="1"/>
</dbReference>
<dbReference type="PANTHER" id="PTHR30193">
    <property type="entry name" value="ABC TRANSPORTER PERMEASE PROTEIN"/>
    <property type="match status" value="1"/>
</dbReference>
<dbReference type="Gene3D" id="1.10.3720.10">
    <property type="entry name" value="MetI-like"/>
    <property type="match status" value="1"/>
</dbReference>
<protein>
    <submittedName>
        <fullName evidence="9">Glycerol-3-phosphate ABC transporter permease</fullName>
    </submittedName>
</protein>
<feature type="transmembrane region" description="Helical" evidence="7">
    <location>
        <begin position="204"/>
        <end position="225"/>
    </location>
</feature>
<name>A0A9Q5NZ68_9LACT</name>
<accession>A0A9Q5NZ68</accession>
<evidence type="ECO:0000256" key="6">
    <source>
        <dbReference type="ARBA" id="ARBA00023136"/>
    </source>
</evidence>
<feature type="transmembrane region" description="Helical" evidence="7">
    <location>
        <begin position="106"/>
        <end position="126"/>
    </location>
</feature>
<feature type="transmembrane region" description="Helical" evidence="7">
    <location>
        <begin position="69"/>
        <end position="94"/>
    </location>
</feature>
<evidence type="ECO:0000259" key="8">
    <source>
        <dbReference type="PROSITE" id="PS50928"/>
    </source>
</evidence>
<reference evidence="10" key="1">
    <citation type="submission" date="2016-09" db="EMBL/GenBank/DDBJ databases">
        <title>Draft genome sequence of a novel species of the family Streptococcaceae isolated from flowers.</title>
        <authorList>
            <person name="Chuah L.-O."/>
            <person name="Yap K.-P."/>
            <person name="Thong K.L."/>
            <person name="Liong M.T."/>
            <person name="Ahmad R."/>
            <person name="Rusul G."/>
        </authorList>
    </citation>
    <scope>NUCLEOTIDE SEQUENCE [LARGE SCALE GENOMIC DNA]</scope>
    <source>
        <strain evidence="10">HibF3</strain>
    </source>
</reference>
<evidence type="ECO:0000256" key="5">
    <source>
        <dbReference type="ARBA" id="ARBA00022989"/>
    </source>
</evidence>
<evidence type="ECO:0000256" key="1">
    <source>
        <dbReference type="ARBA" id="ARBA00004651"/>
    </source>
</evidence>
<dbReference type="GO" id="GO:0005886">
    <property type="term" value="C:plasma membrane"/>
    <property type="evidence" value="ECO:0007669"/>
    <property type="project" value="UniProtKB-SubCell"/>
</dbReference>
<dbReference type="InterPro" id="IPR051393">
    <property type="entry name" value="ABC_transporter_permease"/>
</dbReference>
<dbReference type="PROSITE" id="PS50928">
    <property type="entry name" value="ABC_TM1"/>
    <property type="match status" value="1"/>
</dbReference>
<dbReference type="GO" id="GO:0055085">
    <property type="term" value="P:transmembrane transport"/>
    <property type="evidence" value="ECO:0007669"/>
    <property type="project" value="InterPro"/>
</dbReference>
<dbReference type="InterPro" id="IPR035906">
    <property type="entry name" value="MetI-like_sf"/>
</dbReference>
<evidence type="ECO:0000256" key="7">
    <source>
        <dbReference type="RuleBase" id="RU363032"/>
    </source>
</evidence>
<feature type="transmembrane region" description="Helical" evidence="7">
    <location>
        <begin position="12"/>
        <end position="31"/>
    </location>
</feature>
<evidence type="ECO:0000256" key="4">
    <source>
        <dbReference type="ARBA" id="ARBA00022692"/>
    </source>
</evidence>
<dbReference type="CDD" id="cd06261">
    <property type="entry name" value="TM_PBP2"/>
    <property type="match status" value="1"/>
</dbReference>
<proteinExistence type="inferred from homology"/>
<comment type="caution">
    <text evidence="9">The sequence shown here is derived from an EMBL/GenBank/DDBJ whole genome shotgun (WGS) entry which is preliminary data.</text>
</comment>
<comment type="similarity">
    <text evidence="7">Belongs to the binding-protein-dependent transport system permease family.</text>
</comment>
<dbReference type="SUPFAM" id="SSF161098">
    <property type="entry name" value="MetI-like"/>
    <property type="match status" value="1"/>
</dbReference>
<gene>
    <name evidence="9" type="ORF">BG262_04310</name>
</gene>
<dbReference type="EMBL" id="MKIQ01000028">
    <property type="protein sequence ID" value="OFI46246.1"/>
    <property type="molecule type" value="Genomic_DNA"/>
</dbReference>
<dbReference type="Proteomes" id="UP000177273">
    <property type="component" value="Unassembled WGS sequence"/>
</dbReference>
<dbReference type="AlphaFoldDB" id="A0A9Q5NZ68"/>
<evidence type="ECO:0000313" key="10">
    <source>
        <dbReference type="Proteomes" id="UP000177273"/>
    </source>
</evidence>
<dbReference type="OrthoDB" id="9787541at2"/>
<feature type="transmembrane region" description="Helical" evidence="7">
    <location>
        <begin position="263"/>
        <end position="280"/>
    </location>
</feature>
<keyword evidence="3" id="KW-1003">Cell membrane</keyword>
<comment type="subcellular location">
    <subcellularLocation>
        <location evidence="1 7">Cell membrane</location>
        <topology evidence="1 7">Multi-pass membrane protein</topology>
    </subcellularLocation>
</comment>
<dbReference type="RefSeq" id="WP_070788183.1">
    <property type="nucleotide sequence ID" value="NZ_CP075561.1"/>
</dbReference>
<keyword evidence="5 7" id="KW-1133">Transmembrane helix</keyword>
<dbReference type="PANTHER" id="PTHR30193:SF37">
    <property type="entry name" value="INNER MEMBRANE ABC TRANSPORTER PERMEASE PROTEIN YCJO"/>
    <property type="match status" value="1"/>
</dbReference>
<evidence type="ECO:0000256" key="2">
    <source>
        <dbReference type="ARBA" id="ARBA00022448"/>
    </source>
</evidence>
<keyword evidence="4 7" id="KW-0812">Transmembrane</keyword>
<dbReference type="InterPro" id="IPR000515">
    <property type="entry name" value="MetI-like"/>
</dbReference>
<feature type="domain" description="ABC transmembrane type-1" evidence="8">
    <location>
        <begin position="69"/>
        <end position="281"/>
    </location>
</feature>
<evidence type="ECO:0000256" key="3">
    <source>
        <dbReference type="ARBA" id="ARBA00022475"/>
    </source>
</evidence>
<keyword evidence="2 7" id="KW-0813">Transport</keyword>
<evidence type="ECO:0000313" key="9">
    <source>
        <dbReference type="EMBL" id="OFI46246.1"/>
    </source>
</evidence>
<organism evidence="9 10">
    <name type="scientific">Floricoccus penangensis</name>
    <dbReference type="NCBI Taxonomy" id="1859475"/>
    <lineage>
        <taxon>Bacteria</taxon>
        <taxon>Bacillati</taxon>
        <taxon>Bacillota</taxon>
        <taxon>Bacilli</taxon>
        <taxon>Lactobacillales</taxon>
        <taxon>Streptococcaceae</taxon>
        <taxon>Floricoccus</taxon>
    </lineage>
</organism>
<feature type="transmembrane region" description="Helical" evidence="7">
    <location>
        <begin position="154"/>
        <end position="175"/>
    </location>
</feature>
<sequence>MKIKNKDLKQATLFLGPSLILFGLFVFYPMIKTIYTSLFLTNTAGINISFVGLENYFTAFSSSVFKSGFLATIFFVLLTVPLTIFFGFILAYLTSTKMKGIGIFRLIFSSTMGISVAASSIFWLFLFNPINGYLNKFLGLFNIAPIGWLTDPKWAIISLAIATTWMNSGFAYIIFLGGIQSLDNSLLEAAAIQGVKPLYLIRKVILPLLSPTFYFVTTVSIIQAFQAFGQIDMLTKGGPNNATNTLVYQVYQDAFINLNSGRASAEAVVLFIVILIITLIQTKFSESKVHYQ</sequence>
<keyword evidence="6 7" id="KW-0472">Membrane</keyword>